<dbReference type="PANTHER" id="PTHR21349">
    <property type="entry name" value="50S RIBOSOMAL PROTEIN L21"/>
    <property type="match status" value="1"/>
</dbReference>
<evidence type="ECO:0000256" key="2">
    <source>
        <dbReference type="ARBA" id="ARBA00022980"/>
    </source>
</evidence>
<evidence type="ECO:0000256" key="5">
    <source>
        <dbReference type="RuleBase" id="RU000562"/>
    </source>
</evidence>
<keyword evidence="4 5" id="KW-0694">RNA-binding</keyword>
<dbReference type="AlphaFoldDB" id="A0A1J5HPC1"/>
<dbReference type="GO" id="GO:0019843">
    <property type="term" value="F:rRNA binding"/>
    <property type="evidence" value="ECO:0007669"/>
    <property type="project" value="UniProtKB-UniRule"/>
</dbReference>
<dbReference type="InterPro" id="IPR036164">
    <property type="entry name" value="bL21-like_sf"/>
</dbReference>
<dbReference type="NCBIfam" id="TIGR00061">
    <property type="entry name" value="L21"/>
    <property type="match status" value="1"/>
</dbReference>
<dbReference type="InterPro" id="IPR001787">
    <property type="entry name" value="Ribosomal_bL21"/>
</dbReference>
<comment type="similarity">
    <text evidence="1 4 5">Belongs to the bacterial ribosomal protein bL21 family.</text>
</comment>
<dbReference type="Proteomes" id="UP000183758">
    <property type="component" value="Unassembled WGS sequence"/>
</dbReference>
<reference evidence="6 7" key="1">
    <citation type="journal article" date="2016" name="Environ. Microbiol.">
        <title>Genomic resolution of a cold subsurface aquifer community provides metabolic insights for novel microbes adapted to high CO concentrations.</title>
        <authorList>
            <person name="Probst A.J."/>
            <person name="Castelle C.J."/>
            <person name="Singh A."/>
            <person name="Brown C.T."/>
            <person name="Anantharaman K."/>
            <person name="Sharon I."/>
            <person name="Hug L.A."/>
            <person name="Burstein D."/>
            <person name="Emerson J.B."/>
            <person name="Thomas B.C."/>
            <person name="Banfield J.F."/>
        </authorList>
    </citation>
    <scope>NUCLEOTIDE SEQUENCE [LARGE SCALE GENOMIC DNA]</scope>
    <source>
        <strain evidence="6">CG2_30_33_16</strain>
    </source>
</reference>
<accession>A0A1J5HPC1</accession>
<comment type="function">
    <text evidence="4 5">This protein binds to 23S rRNA in the presence of protein L20.</text>
</comment>
<evidence type="ECO:0000313" key="7">
    <source>
        <dbReference type="Proteomes" id="UP000183758"/>
    </source>
</evidence>
<dbReference type="GO" id="GO:0005840">
    <property type="term" value="C:ribosome"/>
    <property type="evidence" value="ECO:0007669"/>
    <property type="project" value="UniProtKB-KW"/>
</dbReference>
<dbReference type="EMBL" id="MNZM01000078">
    <property type="protein sequence ID" value="OIP83634.1"/>
    <property type="molecule type" value="Genomic_DNA"/>
</dbReference>
<protein>
    <recommendedName>
        <fullName evidence="4">Large ribosomal subunit protein bL21</fullName>
    </recommendedName>
</protein>
<keyword evidence="2 4" id="KW-0689">Ribosomal protein</keyword>
<dbReference type="Pfam" id="PF00829">
    <property type="entry name" value="Ribosomal_L21p"/>
    <property type="match status" value="1"/>
</dbReference>
<evidence type="ECO:0000256" key="1">
    <source>
        <dbReference type="ARBA" id="ARBA00008563"/>
    </source>
</evidence>
<comment type="caution">
    <text evidence="6">The sequence shown here is derived from an EMBL/GenBank/DDBJ whole genome shotgun (WGS) entry which is preliminary data.</text>
</comment>
<evidence type="ECO:0000256" key="3">
    <source>
        <dbReference type="ARBA" id="ARBA00023274"/>
    </source>
</evidence>
<dbReference type="GO" id="GO:0003735">
    <property type="term" value="F:structural constituent of ribosome"/>
    <property type="evidence" value="ECO:0007669"/>
    <property type="project" value="InterPro"/>
</dbReference>
<dbReference type="SUPFAM" id="SSF141091">
    <property type="entry name" value="L21p-like"/>
    <property type="match status" value="1"/>
</dbReference>
<comment type="subunit">
    <text evidence="4">Part of the 50S ribosomal subunit. Contacts protein L20.</text>
</comment>
<dbReference type="PANTHER" id="PTHR21349:SF0">
    <property type="entry name" value="LARGE RIBOSOMAL SUBUNIT PROTEIN BL21M"/>
    <property type="match status" value="1"/>
</dbReference>
<gene>
    <name evidence="4" type="primary">rplU</name>
    <name evidence="6" type="ORF">AUK04_03210</name>
</gene>
<dbReference type="InterPro" id="IPR028909">
    <property type="entry name" value="bL21-like"/>
</dbReference>
<dbReference type="HAMAP" id="MF_01363">
    <property type="entry name" value="Ribosomal_bL21"/>
    <property type="match status" value="1"/>
</dbReference>
<name>A0A1J5HPC1_9BACT</name>
<dbReference type="GO" id="GO:1990904">
    <property type="term" value="C:ribonucleoprotein complex"/>
    <property type="evidence" value="ECO:0007669"/>
    <property type="project" value="UniProtKB-KW"/>
</dbReference>
<proteinExistence type="inferred from homology"/>
<dbReference type="GO" id="GO:0005737">
    <property type="term" value="C:cytoplasm"/>
    <property type="evidence" value="ECO:0007669"/>
    <property type="project" value="UniProtKB-ARBA"/>
</dbReference>
<organism evidence="6 7">
    <name type="scientific">Candidatus Roizmanbacteria bacterium CG2_30_33_16</name>
    <dbReference type="NCBI Taxonomy" id="1805340"/>
    <lineage>
        <taxon>Bacteria</taxon>
        <taxon>Candidatus Roizmaniibacteriota</taxon>
    </lineage>
</organism>
<sequence>MVKYGIIKTGGKQYTVRQGSEIYVDRIDEEVGKEIALETLATFTDEGEIELGKPLLKVGVTGKIIEQLKGEKIRVARFKAKVRYRRVKGFRSQLTKVQIIKV</sequence>
<evidence type="ECO:0000313" key="6">
    <source>
        <dbReference type="EMBL" id="OIP83634.1"/>
    </source>
</evidence>
<keyword evidence="4 5" id="KW-0699">rRNA-binding</keyword>
<evidence type="ECO:0000256" key="4">
    <source>
        <dbReference type="HAMAP-Rule" id="MF_01363"/>
    </source>
</evidence>
<dbReference type="GO" id="GO:0006412">
    <property type="term" value="P:translation"/>
    <property type="evidence" value="ECO:0007669"/>
    <property type="project" value="UniProtKB-UniRule"/>
</dbReference>
<keyword evidence="3 4" id="KW-0687">Ribonucleoprotein</keyword>